<dbReference type="RefSeq" id="WP_145199115.1">
    <property type="nucleotide sequence ID" value="NZ_CP036434.1"/>
</dbReference>
<accession>A0A518EUF6</accession>
<name>A0A518EUF6_9BACT</name>
<dbReference type="AlphaFoldDB" id="A0A518EUF6"/>
<gene>
    <name evidence="1" type="ORF">Poly30_32530</name>
</gene>
<proteinExistence type="predicted"/>
<protein>
    <submittedName>
        <fullName evidence="1">Uncharacterized protein</fullName>
    </submittedName>
</protein>
<dbReference type="EMBL" id="CP036434">
    <property type="protein sequence ID" value="QDV07723.1"/>
    <property type="molecule type" value="Genomic_DNA"/>
</dbReference>
<keyword evidence="2" id="KW-1185">Reference proteome</keyword>
<reference evidence="1 2" key="1">
    <citation type="submission" date="2019-02" db="EMBL/GenBank/DDBJ databases">
        <title>Deep-cultivation of Planctomycetes and their phenomic and genomic characterization uncovers novel biology.</title>
        <authorList>
            <person name="Wiegand S."/>
            <person name="Jogler M."/>
            <person name="Boedeker C."/>
            <person name="Pinto D."/>
            <person name="Vollmers J."/>
            <person name="Rivas-Marin E."/>
            <person name="Kohn T."/>
            <person name="Peeters S.H."/>
            <person name="Heuer A."/>
            <person name="Rast P."/>
            <person name="Oberbeckmann S."/>
            <person name="Bunk B."/>
            <person name="Jeske O."/>
            <person name="Meyerdierks A."/>
            <person name="Storesund J.E."/>
            <person name="Kallscheuer N."/>
            <person name="Luecker S."/>
            <person name="Lage O.M."/>
            <person name="Pohl T."/>
            <person name="Merkel B.J."/>
            <person name="Hornburger P."/>
            <person name="Mueller R.-W."/>
            <person name="Bruemmer F."/>
            <person name="Labrenz M."/>
            <person name="Spormann A.M."/>
            <person name="Op den Camp H."/>
            <person name="Overmann J."/>
            <person name="Amann R."/>
            <person name="Jetten M.S.M."/>
            <person name="Mascher T."/>
            <person name="Medema M.H."/>
            <person name="Devos D.P."/>
            <person name="Kaster A.-K."/>
            <person name="Ovreas L."/>
            <person name="Rohde M."/>
            <person name="Galperin M.Y."/>
            <person name="Jogler C."/>
        </authorList>
    </citation>
    <scope>NUCLEOTIDE SEQUENCE [LARGE SCALE GENOMIC DNA]</scope>
    <source>
        <strain evidence="1 2">Poly30</strain>
    </source>
</reference>
<organism evidence="1 2">
    <name type="scientific">Saltatorellus ferox</name>
    <dbReference type="NCBI Taxonomy" id="2528018"/>
    <lineage>
        <taxon>Bacteria</taxon>
        <taxon>Pseudomonadati</taxon>
        <taxon>Planctomycetota</taxon>
        <taxon>Planctomycetia</taxon>
        <taxon>Planctomycetia incertae sedis</taxon>
        <taxon>Saltatorellus</taxon>
    </lineage>
</organism>
<evidence type="ECO:0000313" key="1">
    <source>
        <dbReference type="EMBL" id="QDV07723.1"/>
    </source>
</evidence>
<evidence type="ECO:0000313" key="2">
    <source>
        <dbReference type="Proteomes" id="UP000320390"/>
    </source>
</evidence>
<dbReference type="Proteomes" id="UP000320390">
    <property type="component" value="Chromosome"/>
</dbReference>
<sequence>MKQHITDKATATATLLISTDTEKGFSPKPEFRPEFEISRDAYERLPRHFTLTELPLPAVVAADCIENYEAHLGSIPEEERAEYDLDVEDRWGDQAAVQRFMDRVLRQTFDGEHFTVVAGAEHILVGGLYMMHPTYSFQIADADGKVVDFYSAPGGFEQPIRIEARVQVTRPSLLQAV</sequence>